<proteinExistence type="predicted"/>
<evidence type="ECO:0000256" key="1">
    <source>
        <dbReference type="SAM" id="Coils"/>
    </source>
</evidence>
<reference evidence="2 3" key="1">
    <citation type="journal article" date="2018" name="Front. Plant Sci.">
        <title>Red Clover (Trifolium pratense) and Zigzag Clover (T. medium) - A Picture of Genomic Similarities and Differences.</title>
        <authorList>
            <person name="Dluhosova J."/>
            <person name="Istvanek J."/>
            <person name="Nedelnik J."/>
            <person name="Repkova J."/>
        </authorList>
    </citation>
    <scope>NUCLEOTIDE SEQUENCE [LARGE SCALE GENOMIC DNA]</scope>
    <source>
        <strain evidence="3">cv. 10/8</strain>
        <tissue evidence="2">Leaf</tissue>
    </source>
</reference>
<protein>
    <submittedName>
        <fullName evidence="2">Uncharacterized protein</fullName>
    </submittedName>
</protein>
<name>A0A392W8K7_9FABA</name>
<evidence type="ECO:0000313" key="2">
    <source>
        <dbReference type="EMBL" id="MCI96103.1"/>
    </source>
</evidence>
<organism evidence="2 3">
    <name type="scientific">Trifolium medium</name>
    <dbReference type="NCBI Taxonomy" id="97028"/>
    <lineage>
        <taxon>Eukaryota</taxon>
        <taxon>Viridiplantae</taxon>
        <taxon>Streptophyta</taxon>
        <taxon>Embryophyta</taxon>
        <taxon>Tracheophyta</taxon>
        <taxon>Spermatophyta</taxon>
        <taxon>Magnoliopsida</taxon>
        <taxon>eudicotyledons</taxon>
        <taxon>Gunneridae</taxon>
        <taxon>Pentapetalae</taxon>
        <taxon>rosids</taxon>
        <taxon>fabids</taxon>
        <taxon>Fabales</taxon>
        <taxon>Fabaceae</taxon>
        <taxon>Papilionoideae</taxon>
        <taxon>50 kb inversion clade</taxon>
        <taxon>NPAAA clade</taxon>
        <taxon>Hologalegina</taxon>
        <taxon>IRL clade</taxon>
        <taxon>Trifolieae</taxon>
        <taxon>Trifolium</taxon>
    </lineage>
</organism>
<keyword evidence="1" id="KW-0175">Coiled coil</keyword>
<dbReference type="Proteomes" id="UP000265520">
    <property type="component" value="Unassembled WGS sequence"/>
</dbReference>
<keyword evidence="3" id="KW-1185">Reference proteome</keyword>
<evidence type="ECO:0000313" key="3">
    <source>
        <dbReference type="Proteomes" id="UP000265520"/>
    </source>
</evidence>
<accession>A0A392W8K7</accession>
<dbReference type="AlphaFoldDB" id="A0A392W8K7"/>
<dbReference type="EMBL" id="LXQA011406139">
    <property type="protein sequence ID" value="MCI96103.1"/>
    <property type="molecule type" value="Genomic_DNA"/>
</dbReference>
<sequence length="45" mass="5041">MKKQSHDTVSGVNACKENIAQWSAEIEELLLKVADLERKIADEKA</sequence>
<feature type="non-terminal residue" evidence="2">
    <location>
        <position position="45"/>
    </location>
</feature>
<comment type="caution">
    <text evidence="2">The sequence shown here is derived from an EMBL/GenBank/DDBJ whole genome shotgun (WGS) entry which is preliminary data.</text>
</comment>
<feature type="coiled-coil region" evidence="1">
    <location>
        <begin position="12"/>
        <end position="39"/>
    </location>
</feature>